<dbReference type="EMBL" id="JMIR01000059">
    <property type="protein sequence ID" value="KEO80902.1"/>
    <property type="molecule type" value="Genomic_DNA"/>
</dbReference>
<evidence type="ECO:0000313" key="3">
    <source>
        <dbReference type="Proteomes" id="UP000027931"/>
    </source>
</evidence>
<dbReference type="Proteomes" id="UP000027931">
    <property type="component" value="Unassembled WGS sequence"/>
</dbReference>
<name>A0A074M4G7_9BACL</name>
<evidence type="ECO:0000256" key="1">
    <source>
        <dbReference type="SAM" id="SignalP"/>
    </source>
</evidence>
<proteinExistence type="predicted"/>
<gene>
    <name evidence="2" type="ORF">EL26_23795</name>
</gene>
<dbReference type="AlphaFoldDB" id="A0A074M4G7"/>
<evidence type="ECO:0000313" key="2">
    <source>
        <dbReference type="EMBL" id="KEO80902.1"/>
    </source>
</evidence>
<keyword evidence="1" id="KW-0732">Signal</keyword>
<reference evidence="2 3" key="1">
    <citation type="journal article" date="2013" name="Int. J. Syst. Evol. Microbiol.">
        <title>Tumebacillus flagellatus sp. nov., an alpha-amylase/pullulanase-producing bacterium isolated from cassava wastewater.</title>
        <authorList>
            <person name="Wang Q."/>
            <person name="Xie N."/>
            <person name="Qin Y."/>
            <person name="Shen N."/>
            <person name="Zhu J."/>
            <person name="Mi H."/>
            <person name="Huang R."/>
        </authorList>
    </citation>
    <scope>NUCLEOTIDE SEQUENCE [LARGE SCALE GENOMIC DNA]</scope>
    <source>
        <strain evidence="2 3">GST4</strain>
    </source>
</reference>
<organism evidence="2 3">
    <name type="scientific">Tumebacillus flagellatus</name>
    <dbReference type="NCBI Taxonomy" id="1157490"/>
    <lineage>
        <taxon>Bacteria</taxon>
        <taxon>Bacillati</taxon>
        <taxon>Bacillota</taxon>
        <taxon>Bacilli</taxon>
        <taxon>Bacillales</taxon>
        <taxon>Alicyclobacillaceae</taxon>
        <taxon>Tumebacillus</taxon>
    </lineage>
</organism>
<comment type="caution">
    <text evidence="2">The sequence shown here is derived from an EMBL/GenBank/DDBJ whole genome shotgun (WGS) entry which is preliminary data.</text>
</comment>
<dbReference type="OrthoDB" id="2679772at2"/>
<feature type="chain" id="PRO_5001698940" evidence="1">
    <location>
        <begin position="25"/>
        <end position="220"/>
    </location>
</feature>
<sequence length="220" mass="24024">MFKKAMGIMSALGLTVVMSSSAFATGQADFDTVTAKNHDSKELVVPLEALNKVAAEKGLKQLSLNEVATVESVNEALKDVVVQKDEQKTINLGHGQAIVISAPEVSSTNPSIGYNVTASGKIDYVFYGVQLFSLSESENYSYDGTTADIIFYANQPTVSAPGWVGWSTIIDNKYISNIDPKVKDAVADVRWTQTTMTRYGHMELRFTGAGNWFVHDSYIY</sequence>
<protein>
    <submittedName>
        <fullName evidence="2">Uncharacterized protein</fullName>
    </submittedName>
</protein>
<keyword evidence="3" id="KW-1185">Reference proteome</keyword>
<feature type="signal peptide" evidence="1">
    <location>
        <begin position="1"/>
        <end position="24"/>
    </location>
</feature>
<accession>A0A074M4G7</accession>
<dbReference type="eggNOG" id="ENOG502ZE91">
    <property type="taxonomic scope" value="Bacteria"/>
</dbReference>
<dbReference type="RefSeq" id="WP_038094625.1">
    <property type="nucleotide sequence ID" value="NZ_JMIR01000059.1"/>
</dbReference>